<feature type="transmembrane region" description="Helical" evidence="1">
    <location>
        <begin position="37"/>
        <end position="55"/>
    </location>
</feature>
<keyword evidence="1" id="KW-0472">Membrane</keyword>
<gene>
    <name evidence="3" type="ORF">TH63_09990</name>
</gene>
<evidence type="ECO:0000313" key="4">
    <source>
        <dbReference type="Proteomes" id="UP000036458"/>
    </source>
</evidence>
<name>A0A0H4VKN1_9BACT</name>
<dbReference type="GO" id="GO:0005886">
    <property type="term" value="C:plasma membrane"/>
    <property type="evidence" value="ECO:0007669"/>
    <property type="project" value="TreeGrafter"/>
</dbReference>
<dbReference type="InterPro" id="IPR003848">
    <property type="entry name" value="DUF218"/>
</dbReference>
<reference evidence="3 4" key="1">
    <citation type="submission" date="2015-01" db="EMBL/GenBank/DDBJ databases">
        <title>Rufibacter sp./DG31D/ whole genome sequencing.</title>
        <authorList>
            <person name="Kim M.K."/>
            <person name="Srinivasan S."/>
            <person name="Lee J.-J."/>
        </authorList>
    </citation>
    <scope>NUCLEOTIDE SEQUENCE [LARGE SCALE GENOMIC DNA]</scope>
    <source>
        <strain evidence="3 4">DG31D</strain>
    </source>
</reference>
<dbReference type="PANTHER" id="PTHR30336:SF4">
    <property type="entry name" value="ENVELOPE BIOGENESIS FACTOR ELYC"/>
    <property type="match status" value="1"/>
</dbReference>
<dbReference type="RefSeq" id="WP_048920824.1">
    <property type="nucleotide sequence ID" value="NZ_CP010777.1"/>
</dbReference>
<keyword evidence="1" id="KW-1133">Transmembrane helix</keyword>
<sequence>MFFLLSKLLQYLASPLLWIIAFFVLGLFFRKQPQKRIFIALGIGLLLFFTNPFLINEALLAWEPEPVLMKDVPAYDAAIVLTGVTEVNKSPHDRVHYREGSERILDAIQLYKMGKVQKIIITGGSGALKQVARTEASNLQQTALYAGVPAQDILLEERSRNTRENATYTKELLQQHPELKKLLLVTSAFHMRRAQGCFEKVGLAFSTFPADFHTHDRSFHLDDFVIPDPESLWKWSHLIHEWVGYITYKLLGYA</sequence>
<dbReference type="AlphaFoldDB" id="A0A0H4VKN1"/>
<dbReference type="GO" id="GO:0043164">
    <property type="term" value="P:Gram-negative-bacterium-type cell wall biogenesis"/>
    <property type="evidence" value="ECO:0007669"/>
    <property type="project" value="TreeGrafter"/>
</dbReference>
<evidence type="ECO:0000313" key="3">
    <source>
        <dbReference type="EMBL" id="AKQ45898.1"/>
    </source>
</evidence>
<dbReference type="CDD" id="cd06259">
    <property type="entry name" value="YdcF-like"/>
    <property type="match status" value="1"/>
</dbReference>
<proteinExistence type="predicted"/>
<feature type="domain" description="DUF218" evidence="2">
    <location>
        <begin position="76"/>
        <end position="244"/>
    </location>
</feature>
<dbReference type="InterPro" id="IPR014729">
    <property type="entry name" value="Rossmann-like_a/b/a_fold"/>
</dbReference>
<organism evidence="3 4">
    <name type="scientific">Rufibacter radiotolerans</name>
    <dbReference type="NCBI Taxonomy" id="1379910"/>
    <lineage>
        <taxon>Bacteria</taxon>
        <taxon>Pseudomonadati</taxon>
        <taxon>Bacteroidota</taxon>
        <taxon>Cytophagia</taxon>
        <taxon>Cytophagales</taxon>
        <taxon>Hymenobacteraceae</taxon>
        <taxon>Rufibacter</taxon>
    </lineage>
</organism>
<keyword evidence="1" id="KW-0812">Transmembrane</keyword>
<evidence type="ECO:0000256" key="1">
    <source>
        <dbReference type="SAM" id="Phobius"/>
    </source>
</evidence>
<dbReference type="GO" id="GO:0000270">
    <property type="term" value="P:peptidoglycan metabolic process"/>
    <property type="evidence" value="ECO:0007669"/>
    <property type="project" value="TreeGrafter"/>
</dbReference>
<keyword evidence="4" id="KW-1185">Reference proteome</keyword>
<dbReference type="Proteomes" id="UP000036458">
    <property type="component" value="Chromosome"/>
</dbReference>
<accession>A0A0H4VKN1</accession>
<dbReference type="PATRIC" id="fig|1379910.4.peg.2167"/>
<dbReference type="OrthoDB" id="9782395at2"/>
<feature type="transmembrane region" description="Helical" evidence="1">
    <location>
        <begin position="12"/>
        <end position="30"/>
    </location>
</feature>
<protein>
    <recommendedName>
        <fullName evidence="2">DUF218 domain-containing protein</fullName>
    </recommendedName>
</protein>
<dbReference type="KEGG" id="ruf:TH63_09990"/>
<dbReference type="Gene3D" id="3.40.50.620">
    <property type="entry name" value="HUPs"/>
    <property type="match status" value="1"/>
</dbReference>
<evidence type="ECO:0000259" key="2">
    <source>
        <dbReference type="Pfam" id="PF02698"/>
    </source>
</evidence>
<dbReference type="Pfam" id="PF02698">
    <property type="entry name" value="DUF218"/>
    <property type="match status" value="1"/>
</dbReference>
<dbReference type="PANTHER" id="PTHR30336">
    <property type="entry name" value="INNER MEMBRANE PROTEIN, PROBABLE PERMEASE"/>
    <property type="match status" value="1"/>
</dbReference>
<dbReference type="InterPro" id="IPR051599">
    <property type="entry name" value="Cell_Envelope_Assoc"/>
</dbReference>
<dbReference type="EMBL" id="CP010777">
    <property type="protein sequence ID" value="AKQ45898.1"/>
    <property type="molecule type" value="Genomic_DNA"/>
</dbReference>